<name>A0A3E1NDI7_9BACT</name>
<organism evidence="1 2">
    <name type="scientific">Deminuibacter soli</name>
    <dbReference type="NCBI Taxonomy" id="2291815"/>
    <lineage>
        <taxon>Bacteria</taxon>
        <taxon>Pseudomonadati</taxon>
        <taxon>Bacteroidota</taxon>
        <taxon>Chitinophagia</taxon>
        <taxon>Chitinophagales</taxon>
        <taxon>Chitinophagaceae</taxon>
        <taxon>Deminuibacter</taxon>
    </lineage>
</organism>
<keyword evidence="2" id="KW-1185">Reference proteome</keyword>
<reference evidence="1 2" key="1">
    <citation type="submission" date="2018-08" db="EMBL/GenBank/DDBJ databases">
        <title>Chitinophagaceae sp. K23C18032701, a novel bacterium isolated from forest soil.</title>
        <authorList>
            <person name="Wang C."/>
        </authorList>
    </citation>
    <scope>NUCLEOTIDE SEQUENCE [LARGE SCALE GENOMIC DNA]</scope>
    <source>
        <strain evidence="1 2">K23C18032701</strain>
    </source>
</reference>
<comment type="caution">
    <text evidence="1">The sequence shown here is derived from an EMBL/GenBank/DDBJ whole genome shotgun (WGS) entry which is preliminary data.</text>
</comment>
<dbReference type="AlphaFoldDB" id="A0A3E1NDI7"/>
<dbReference type="RefSeq" id="WP_116849658.1">
    <property type="nucleotide sequence ID" value="NZ_QTJU01000014.1"/>
</dbReference>
<protein>
    <submittedName>
        <fullName evidence="1">Uncharacterized protein</fullName>
    </submittedName>
</protein>
<evidence type="ECO:0000313" key="2">
    <source>
        <dbReference type="Proteomes" id="UP000261284"/>
    </source>
</evidence>
<sequence length="164" mass="19223">MNIKSLINADLDLLIDYNQAMQLNPTNWDISEYVNWKYDMNAALAFSKFFFPDFLEVDGCIILAFRYNTESFAAWKAHFEGNIPLIEAACNRYEVADYFFNTDIYTDDEHYHRALIAFAHVLKSAWEFGIKNLFPDRIFVFELFENQKETSITFYSQAVSGEIN</sequence>
<dbReference type="Proteomes" id="UP000261284">
    <property type="component" value="Unassembled WGS sequence"/>
</dbReference>
<proteinExistence type="predicted"/>
<evidence type="ECO:0000313" key="1">
    <source>
        <dbReference type="EMBL" id="RFM25828.1"/>
    </source>
</evidence>
<gene>
    <name evidence="1" type="ORF">DXN05_22985</name>
</gene>
<dbReference type="OrthoDB" id="2618800at2"/>
<accession>A0A3E1NDI7</accession>
<dbReference type="EMBL" id="QTJU01000014">
    <property type="protein sequence ID" value="RFM25828.1"/>
    <property type="molecule type" value="Genomic_DNA"/>
</dbReference>